<evidence type="ECO:0000256" key="1">
    <source>
        <dbReference type="SAM" id="MobiDB-lite"/>
    </source>
</evidence>
<name>A0A9D3Y7J8_DREPO</name>
<keyword evidence="3" id="KW-1185">Reference proteome</keyword>
<dbReference type="Proteomes" id="UP000828390">
    <property type="component" value="Unassembled WGS sequence"/>
</dbReference>
<reference evidence="2" key="2">
    <citation type="submission" date="2020-11" db="EMBL/GenBank/DDBJ databases">
        <authorList>
            <person name="McCartney M.A."/>
            <person name="Auch B."/>
            <person name="Kono T."/>
            <person name="Mallez S."/>
            <person name="Becker A."/>
            <person name="Gohl D.M."/>
            <person name="Silverstein K.A.T."/>
            <person name="Koren S."/>
            <person name="Bechman K.B."/>
            <person name="Herman A."/>
            <person name="Abrahante J.E."/>
            <person name="Garbe J."/>
        </authorList>
    </citation>
    <scope>NUCLEOTIDE SEQUENCE</scope>
    <source>
        <strain evidence="2">Duluth1</strain>
        <tissue evidence="2">Whole animal</tissue>
    </source>
</reference>
<organism evidence="2 3">
    <name type="scientific">Dreissena polymorpha</name>
    <name type="common">Zebra mussel</name>
    <name type="synonym">Mytilus polymorpha</name>
    <dbReference type="NCBI Taxonomy" id="45954"/>
    <lineage>
        <taxon>Eukaryota</taxon>
        <taxon>Metazoa</taxon>
        <taxon>Spiralia</taxon>
        <taxon>Lophotrochozoa</taxon>
        <taxon>Mollusca</taxon>
        <taxon>Bivalvia</taxon>
        <taxon>Autobranchia</taxon>
        <taxon>Heteroconchia</taxon>
        <taxon>Euheterodonta</taxon>
        <taxon>Imparidentia</taxon>
        <taxon>Neoheterodontei</taxon>
        <taxon>Myida</taxon>
        <taxon>Dreissenoidea</taxon>
        <taxon>Dreissenidae</taxon>
        <taxon>Dreissena</taxon>
    </lineage>
</organism>
<comment type="caution">
    <text evidence="2">The sequence shown here is derived from an EMBL/GenBank/DDBJ whole genome shotgun (WGS) entry which is preliminary data.</text>
</comment>
<sequence length="89" mass="9919">MAVICLFFLVTLDDRYKTMVETGSALIFDPLGLSHCCGQEVLDGWFGATVRPSRIQSVNLNTPARTRENSPTILHKDNNTNNISTYLES</sequence>
<protein>
    <submittedName>
        <fullName evidence="2">Uncharacterized protein</fullName>
    </submittedName>
</protein>
<evidence type="ECO:0000313" key="2">
    <source>
        <dbReference type="EMBL" id="KAH3694141.1"/>
    </source>
</evidence>
<dbReference type="EMBL" id="JAIWYP010000016">
    <property type="protein sequence ID" value="KAH3694141.1"/>
    <property type="molecule type" value="Genomic_DNA"/>
</dbReference>
<evidence type="ECO:0000313" key="3">
    <source>
        <dbReference type="Proteomes" id="UP000828390"/>
    </source>
</evidence>
<accession>A0A9D3Y7J8</accession>
<feature type="region of interest" description="Disordered" evidence="1">
    <location>
        <begin position="65"/>
        <end position="89"/>
    </location>
</feature>
<reference evidence="2" key="1">
    <citation type="journal article" date="2019" name="bioRxiv">
        <title>The Genome of the Zebra Mussel, Dreissena polymorpha: A Resource for Invasive Species Research.</title>
        <authorList>
            <person name="McCartney M.A."/>
            <person name="Auch B."/>
            <person name="Kono T."/>
            <person name="Mallez S."/>
            <person name="Zhang Y."/>
            <person name="Obille A."/>
            <person name="Becker A."/>
            <person name="Abrahante J.E."/>
            <person name="Garbe J."/>
            <person name="Badalamenti J.P."/>
            <person name="Herman A."/>
            <person name="Mangelson H."/>
            <person name="Liachko I."/>
            <person name="Sullivan S."/>
            <person name="Sone E.D."/>
            <person name="Koren S."/>
            <person name="Silverstein K.A.T."/>
            <person name="Beckman K.B."/>
            <person name="Gohl D.M."/>
        </authorList>
    </citation>
    <scope>NUCLEOTIDE SEQUENCE</scope>
    <source>
        <strain evidence="2">Duluth1</strain>
        <tissue evidence="2">Whole animal</tissue>
    </source>
</reference>
<proteinExistence type="predicted"/>
<feature type="compositionally biased region" description="Polar residues" evidence="1">
    <location>
        <begin position="79"/>
        <end position="89"/>
    </location>
</feature>
<gene>
    <name evidence="2" type="ORF">DPMN_081580</name>
</gene>
<dbReference type="AlphaFoldDB" id="A0A9D3Y7J8"/>